<comment type="caution">
    <text evidence="1">The sequence shown here is derived from an EMBL/GenBank/DDBJ whole genome shotgun (WGS) entry which is preliminary data.</text>
</comment>
<accession>A0ACB9KYJ1</accession>
<protein>
    <submittedName>
        <fullName evidence="1">Uncharacterized protein</fullName>
    </submittedName>
</protein>
<organism evidence="1 2">
    <name type="scientific">Melastoma candidum</name>
    <dbReference type="NCBI Taxonomy" id="119954"/>
    <lineage>
        <taxon>Eukaryota</taxon>
        <taxon>Viridiplantae</taxon>
        <taxon>Streptophyta</taxon>
        <taxon>Embryophyta</taxon>
        <taxon>Tracheophyta</taxon>
        <taxon>Spermatophyta</taxon>
        <taxon>Magnoliopsida</taxon>
        <taxon>eudicotyledons</taxon>
        <taxon>Gunneridae</taxon>
        <taxon>Pentapetalae</taxon>
        <taxon>rosids</taxon>
        <taxon>malvids</taxon>
        <taxon>Myrtales</taxon>
        <taxon>Melastomataceae</taxon>
        <taxon>Melastomatoideae</taxon>
        <taxon>Melastomateae</taxon>
        <taxon>Melastoma</taxon>
    </lineage>
</organism>
<gene>
    <name evidence="1" type="ORF">MLD38_038237</name>
</gene>
<dbReference type="EMBL" id="CM042891">
    <property type="protein sequence ID" value="KAI4302502.1"/>
    <property type="molecule type" value="Genomic_DNA"/>
</dbReference>
<keyword evidence="2" id="KW-1185">Reference proteome</keyword>
<sequence>MPPKPGAIPPPSKSPKPYFFYGPRRPSQHRPTLSGGGLLSSHKVISPESHDPPPTHHTPFSLHDWDPDSPPNLGFPLSRQNPPSPPAQLIRSLSPISRFILDSFRKSEYRWGECVIADLQKLRRVTPNHVAEVLKSLPSAKVAPKFFNWAGKQKGYRHTYSAYNALAYCLCKGGFFRAADRLPELMESHGREPSEKQFEILIRMHIDAGRGLRLYYVYEKMRNRFGCKPRVFLYNRVMDGLVRCGHVDLALRVYKDFREDGLAEDAVTFMTLIKGLCKDGRIEEVLEILGKMRRNLCKPDVFAYTSMIKVLVKGGYLDGSLRVWEEMKKDGVDADVMAYSTLVIGLCKGNRVQEAYTLFEEMKEKGALIDRTIYGALVEGFVADRKVGMACDLLKDLVESGFRADLGIYNSLIEGLCSVHQVDKAVRLMEVIVQEELRPDFRTVNPILVSYAEMNRMDDFGKVLTRMKELQFPVLDDLSKFFESLAGRDEGLQVALKVFEYLKVEGYSSVSIYNILIGASRRVGEIKRALSLFDEMKNCNVEPDSSTYSLAIECFVEVGDIHGGAEGYNKIMELDSLPSVDAYRSLAKGLCKIGEIDGAMLLIRDCLASIPSGPTEFKYSLAIAHACKSGDTTKVMGVLNEMMSEGCLLDEIAYASIIYGTCKRGTIEDARKVFSCLVENDLLKESDMILYDDLLIEHMKKKTADLMVSGLKFFGLEARLKAKGCNLLSA</sequence>
<name>A0ACB9KYJ1_9MYRT</name>
<evidence type="ECO:0000313" key="1">
    <source>
        <dbReference type="EMBL" id="KAI4302502.1"/>
    </source>
</evidence>
<reference evidence="2" key="1">
    <citation type="journal article" date="2023" name="Front. Plant Sci.">
        <title>Chromosomal-level genome assembly of Melastoma candidum provides insights into trichome evolution.</title>
        <authorList>
            <person name="Zhong Y."/>
            <person name="Wu W."/>
            <person name="Sun C."/>
            <person name="Zou P."/>
            <person name="Liu Y."/>
            <person name="Dai S."/>
            <person name="Zhou R."/>
        </authorList>
    </citation>
    <scope>NUCLEOTIDE SEQUENCE [LARGE SCALE GENOMIC DNA]</scope>
</reference>
<dbReference type="Proteomes" id="UP001057402">
    <property type="component" value="Chromosome 12"/>
</dbReference>
<proteinExistence type="predicted"/>
<evidence type="ECO:0000313" key="2">
    <source>
        <dbReference type="Proteomes" id="UP001057402"/>
    </source>
</evidence>